<dbReference type="EMBL" id="ML179150">
    <property type="protein sequence ID" value="THU97708.1"/>
    <property type="molecule type" value="Genomic_DNA"/>
</dbReference>
<keyword evidence="2" id="KW-1185">Reference proteome</keyword>
<dbReference type="Proteomes" id="UP000297245">
    <property type="component" value="Unassembled WGS sequence"/>
</dbReference>
<proteinExistence type="predicted"/>
<dbReference type="OrthoDB" id="3155440at2759"/>
<evidence type="ECO:0000313" key="1">
    <source>
        <dbReference type="EMBL" id="THU97708.1"/>
    </source>
</evidence>
<sequence>MSSRCTETTVELCTHCHHTLHFEPLPDRYLSTIESGLPKSQVQAEFSNFETELDLVTKELEHARTVVDALRRRWSALYTLIENNRTMMNNYTRLLPQELLAEIFRWVCADVSLPHPVDQRHPAFVLGDVCSRWRNITLSMPILWSRIELSIVEEKDLTWMRMESMERFARLFLVRSCQSPLDIVLEIPARKYLNFDFEENSIRMMNFVTLGRIIQLFYAQSCRWRTASLSAWKRFFQNGTLPWPEELPIIESLQLDCLFNEYYDIDGIFVTLKQVTAPRLKTLTLLGDWETGADGLNIPSLQTLVCAYDLPYELELLTSLPPSISVILRDFEDETDFSDPPLTSHCRSLTLEPIFNSRSHDALTTMFQSLSLPDVRELHMGRGRFRVIYDSYHRPLGDIANMIFPVSAFMGLLRKSSASMVTHFSMHHYTISADDLLRILSELPSLTCLSIDERPGSGGVTTAMSFYKYALSAVFFDGMCLTVGYGSSGAVLAPNLTEVSFTFRPRPCFPGEAILNMVESRWNPLGNYDSRGPLERVKLVTAKLKGFDEAGQEQIRRLRNEGLHFEVDVL</sequence>
<organism evidence="1 2">
    <name type="scientific">Dendrothele bispora (strain CBS 962.96)</name>
    <dbReference type="NCBI Taxonomy" id="1314807"/>
    <lineage>
        <taxon>Eukaryota</taxon>
        <taxon>Fungi</taxon>
        <taxon>Dikarya</taxon>
        <taxon>Basidiomycota</taxon>
        <taxon>Agaricomycotina</taxon>
        <taxon>Agaricomycetes</taxon>
        <taxon>Agaricomycetidae</taxon>
        <taxon>Agaricales</taxon>
        <taxon>Agaricales incertae sedis</taxon>
        <taxon>Dendrothele</taxon>
    </lineage>
</organism>
<evidence type="ECO:0000313" key="2">
    <source>
        <dbReference type="Proteomes" id="UP000297245"/>
    </source>
</evidence>
<name>A0A4S8M7B9_DENBC</name>
<protein>
    <submittedName>
        <fullName evidence="1">Uncharacterized protein</fullName>
    </submittedName>
</protein>
<dbReference type="AlphaFoldDB" id="A0A4S8M7B9"/>
<accession>A0A4S8M7B9</accession>
<reference evidence="1 2" key="1">
    <citation type="journal article" date="2019" name="Nat. Ecol. Evol.">
        <title>Megaphylogeny resolves global patterns of mushroom evolution.</title>
        <authorList>
            <person name="Varga T."/>
            <person name="Krizsan K."/>
            <person name="Foldi C."/>
            <person name="Dima B."/>
            <person name="Sanchez-Garcia M."/>
            <person name="Sanchez-Ramirez S."/>
            <person name="Szollosi G.J."/>
            <person name="Szarkandi J.G."/>
            <person name="Papp V."/>
            <person name="Albert L."/>
            <person name="Andreopoulos W."/>
            <person name="Angelini C."/>
            <person name="Antonin V."/>
            <person name="Barry K.W."/>
            <person name="Bougher N.L."/>
            <person name="Buchanan P."/>
            <person name="Buyck B."/>
            <person name="Bense V."/>
            <person name="Catcheside P."/>
            <person name="Chovatia M."/>
            <person name="Cooper J."/>
            <person name="Damon W."/>
            <person name="Desjardin D."/>
            <person name="Finy P."/>
            <person name="Geml J."/>
            <person name="Haridas S."/>
            <person name="Hughes K."/>
            <person name="Justo A."/>
            <person name="Karasinski D."/>
            <person name="Kautmanova I."/>
            <person name="Kiss B."/>
            <person name="Kocsube S."/>
            <person name="Kotiranta H."/>
            <person name="LaButti K.M."/>
            <person name="Lechner B.E."/>
            <person name="Liimatainen K."/>
            <person name="Lipzen A."/>
            <person name="Lukacs Z."/>
            <person name="Mihaltcheva S."/>
            <person name="Morgado L.N."/>
            <person name="Niskanen T."/>
            <person name="Noordeloos M.E."/>
            <person name="Ohm R.A."/>
            <person name="Ortiz-Santana B."/>
            <person name="Ovrebo C."/>
            <person name="Racz N."/>
            <person name="Riley R."/>
            <person name="Savchenko A."/>
            <person name="Shiryaev A."/>
            <person name="Soop K."/>
            <person name="Spirin V."/>
            <person name="Szebenyi C."/>
            <person name="Tomsovsky M."/>
            <person name="Tulloss R.E."/>
            <person name="Uehling J."/>
            <person name="Grigoriev I.V."/>
            <person name="Vagvolgyi C."/>
            <person name="Papp T."/>
            <person name="Martin F.M."/>
            <person name="Miettinen O."/>
            <person name="Hibbett D.S."/>
            <person name="Nagy L.G."/>
        </authorList>
    </citation>
    <scope>NUCLEOTIDE SEQUENCE [LARGE SCALE GENOMIC DNA]</scope>
    <source>
        <strain evidence="1 2">CBS 962.96</strain>
    </source>
</reference>
<gene>
    <name evidence="1" type="ORF">K435DRAFT_857384</name>
</gene>